<keyword evidence="2" id="KW-1185">Reference proteome</keyword>
<gene>
    <name evidence="1" type="ORF">Cantr_00582</name>
</gene>
<dbReference type="InterPro" id="IPR025638">
    <property type="entry name" value="DUF4336"/>
</dbReference>
<dbReference type="OrthoDB" id="421671at2759"/>
<proteinExistence type="predicted"/>
<evidence type="ECO:0000313" key="2">
    <source>
        <dbReference type="Proteomes" id="UP000253472"/>
    </source>
</evidence>
<name>A0A367YHS5_9ASCO</name>
<dbReference type="Proteomes" id="UP000253472">
    <property type="component" value="Unassembled WGS sequence"/>
</dbReference>
<accession>A0A367YHS5</accession>
<dbReference type="Gene3D" id="3.60.15.10">
    <property type="entry name" value="Ribonuclease Z/Hydroxyacylglutathione hydrolase-like"/>
    <property type="match status" value="1"/>
</dbReference>
<dbReference type="PANTHER" id="PTHR33835">
    <property type="entry name" value="YALI0C07656P"/>
    <property type="match status" value="1"/>
</dbReference>
<comment type="caution">
    <text evidence="1">The sequence shown here is derived from an EMBL/GenBank/DDBJ whole genome shotgun (WGS) entry which is preliminary data.</text>
</comment>
<dbReference type="EMBL" id="QLNQ01000021">
    <property type="protein sequence ID" value="RCK65139.1"/>
    <property type="molecule type" value="Genomic_DNA"/>
</dbReference>
<organism evidence="1 2">
    <name type="scientific">Candida viswanathii</name>
    <dbReference type="NCBI Taxonomy" id="5486"/>
    <lineage>
        <taxon>Eukaryota</taxon>
        <taxon>Fungi</taxon>
        <taxon>Dikarya</taxon>
        <taxon>Ascomycota</taxon>
        <taxon>Saccharomycotina</taxon>
        <taxon>Pichiomycetes</taxon>
        <taxon>Debaryomycetaceae</taxon>
        <taxon>Candida/Lodderomyces clade</taxon>
        <taxon>Candida</taxon>
    </lineage>
</organism>
<protein>
    <recommendedName>
        <fullName evidence="3">Metallo-beta-lactamase domain-containing protein</fullName>
    </recommendedName>
</protein>
<dbReference type="SUPFAM" id="SSF56281">
    <property type="entry name" value="Metallo-hydrolase/oxidoreductase"/>
    <property type="match status" value="1"/>
</dbReference>
<evidence type="ECO:0008006" key="3">
    <source>
        <dbReference type="Google" id="ProtNLM"/>
    </source>
</evidence>
<dbReference type="AlphaFoldDB" id="A0A367YHS5"/>
<sequence length="274" mass="31210">MKASIRKINDNTVTVSIPYKVLLFFNIGARMSLINHDNNVVLYSPIPYDEDVFNQALTLLFSQDTVPQNLLKYVIASNDEHNLYAHQYKEKFGCKVIAGEKCKLKNNCVVDYPLTSKFENRIIKGSMWLDELNIPDPYMKNLELMYLGQHMVHDAVLFDPTSKTMFAGDLFMNLGIKGTTTGQVALEQYSPEVGYPKGYNPHGWGSFITRYCQPDSAVGRWFTNYAARTKTEEGKSAIRTIDENWDFNTLVMNHGNVIDKDAQASWKKVFAGYV</sequence>
<dbReference type="InterPro" id="IPR036866">
    <property type="entry name" value="RibonucZ/Hydroxyglut_hydro"/>
</dbReference>
<reference evidence="1 2" key="1">
    <citation type="submission" date="2018-06" db="EMBL/GenBank/DDBJ databases">
        <title>Whole genome sequencing of Candida tropicalis (genome annotated by CSBL at Korea University).</title>
        <authorList>
            <person name="Ahn J."/>
        </authorList>
    </citation>
    <scope>NUCLEOTIDE SEQUENCE [LARGE SCALE GENOMIC DNA]</scope>
    <source>
        <strain evidence="1 2">ATCC 20962</strain>
    </source>
</reference>
<evidence type="ECO:0000313" key="1">
    <source>
        <dbReference type="EMBL" id="RCK65139.1"/>
    </source>
</evidence>
<dbReference type="PANTHER" id="PTHR33835:SF1">
    <property type="entry name" value="METALLO-BETA-LACTAMASE DOMAIN-CONTAINING PROTEIN"/>
    <property type="match status" value="1"/>
</dbReference>